<dbReference type="GO" id="GO:0006412">
    <property type="term" value="P:translation"/>
    <property type="evidence" value="ECO:0007669"/>
    <property type="project" value="InterPro"/>
</dbReference>
<dbReference type="InterPro" id="IPR027437">
    <property type="entry name" value="Rbsml_uS13_C"/>
</dbReference>
<dbReference type="PANTHER" id="PTHR10871:SF1">
    <property type="entry name" value="SMALL RIBOSOMAL SUBUNIT PROTEIN US13M"/>
    <property type="match status" value="1"/>
</dbReference>
<evidence type="ECO:0000256" key="2">
    <source>
        <dbReference type="ARBA" id="ARBA00022980"/>
    </source>
</evidence>
<keyword evidence="6" id="KW-0496">Mitochondrion</keyword>
<evidence type="ECO:0000256" key="4">
    <source>
        <dbReference type="RuleBase" id="RU003830"/>
    </source>
</evidence>
<dbReference type="InterPro" id="IPR010979">
    <property type="entry name" value="Ribosomal_uS13-like_H2TH"/>
</dbReference>
<evidence type="ECO:0000256" key="5">
    <source>
        <dbReference type="SAM" id="MobiDB-lite"/>
    </source>
</evidence>
<dbReference type="RefSeq" id="YP_009646684.1">
    <property type="nucleotide sequence ID" value="NC_042492.1"/>
</dbReference>
<dbReference type="Pfam" id="PF00416">
    <property type="entry name" value="Ribosomal_S13"/>
    <property type="match status" value="1"/>
</dbReference>
<evidence type="ECO:0000313" key="6">
    <source>
        <dbReference type="EMBL" id="QBX98575.1"/>
    </source>
</evidence>
<sequence length="121" mass="14176">MAYIANVYLEENKSIFMALQDIRGLGRSKAREICRRCGLGLDIKVSSLAYKEIRMLAQEVDKEEKVETKLARNIQENIKRLVRIKSYRGRRHTQNLPSRGQRTHCNGQTRKRMDWRSIGLN</sequence>
<dbReference type="InterPro" id="IPR001892">
    <property type="entry name" value="Ribosomal_uS13"/>
</dbReference>
<comment type="similarity">
    <text evidence="1 4">Belongs to the universal ribosomal protein uS13 family.</text>
</comment>
<dbReference type="PROSITE" id="PS50159">
    <property type="entry name" value="RIBOSOMAL_S13_2"/>
    <property type="match status" value="1"/>
</dbReference>
<dbReference type="Gene3D" id="1.10.8.50">
    <property type="match status" value="1"/>
</dbReference>
<dbReference type="PIRSF" id="PIRSF002134">
    <property type="entry name" value="Ribosomal_S13"/>
    <property type="match status" value="1"/>
</dbReference>
<feature type="region of interest" description="Disordered" evidence="5">
    <location>
        <begin position="91"/>
        <end position="121"/>
    </location>
</feature>
<dbReference type="SUPFAM" id="SSF46946">
    <property type="entry name" value="S13-like H2TH domain"/>
    <property type="match status" value="1"/>
</dbReference>
<evidence type="ECO:0000256" key="1">
    <source>
        <dbReference type="ARBA" id="ARBA00008080"/>
    </source>
</evidence>
<organism evidence="6">
    <name type="scientific">Chloropicon laureae</name>
    <dbReference type="NCBI Taxonomy" id="464258"/>
    <lineage>
        <taxon>Eukaryota</taxon>
        <taxon>Viridiplantae</taxon>
        <taxon>Chlorophyta</taxon>
        <taxon>Chloropicophyceae</taxon>
        <taxon>Chloropicales</taxon>
        <taxon>Chloropicaceae</taxon>
        <taxon>Chloropicon</taxon>
    </lineage>
</organism>
<dbReference type="GO" id="GO:0005739">
    <property type="term" value="C:mitochondrion"/>
    <property type="evidence" value="ECO:0007669"/>
    <property type="project" value="TreeGrafter"/>
</dbReference>
<dbReference type="GO" id="GO:0015935">
    <property type="term" value="C:small ribosomal subunit"/>
    <property type="evidence" value="ECO:0007669"/>
    <property type="project" value="TreeGrafter"/>
</dbReference>
<dbReference type="Gene3D" id="4.10.910.10">
    <property type="entry name" value="30s ribosomal protein s13, domain 2"/>
    <property type="match status" value="1"/>
</dbReference>
<dbReference type="GO" id="GO:0003723">
    <property type="term" value="F:RNA binding"/>
    <property type="evidence" value="ECO:0007669"/>
    <property type="project" value="InterPro"/>
</dbReference>
<dbReference type="GeneID" id="40351525"/>
<reference evidence="6" key="1">
    <citation type="journal article" date="2019" name="Genome Biol. Evol.">
        <title>Tracing the Evolution of the Plastome and Mitogenome in the Chloropicophyceae Uncovered Convergent tRNA Gene Losses and a Variant Plastid Genetic Code.</title>
        <authorList>
            <person name="Turmel M."/>
            <person name="Dos Santos A.L."/>
            <person name="Otis C."/>
            <person name="Sergerie R."/>
            <person name="Lemieux C."/>
        </authorList>
    </citation>
    <scope>NUCLEOTIDE SEQUENCE</scope>
</reference>
<dbReference type="PANTHER" id="PTHR10871">
    <property type="entry name" value="30S RIBOSOMAL PROTEIN S13/40S RIBOSOMAL PROTEIN S18"/>
    <property type="match status" value="1"/>
</dbReference>
<feature type="compositionally biased region" description="Polar residues" evidence="5">
    <location>
        <begin position="94"/>
        <end position="108"/>
    </location>
</feature>
<dbReference type="EMBL" id="MK086001">
    <property type="protein sequence ID" value="QBX98575.1"/>
    <property type="molecule type" value="Genomic_DNA"/>
</dbReference>
<proteinExistence type="inferred from homology"/>
<geneLocation type="mitochondrion" evidence="6"/>
<protein>
    <submittedName>
        <fullName evidence="6">Ribosomal protein S13</fullName>
    </submittedName>
</protein>
<keyword evidence="2 4" id="KW-0689">Ribosomal protein</keyword>
<name>A0A4D6C4G4_9CHLO</name>
<evidence type="ECO:0000256" key="3">
    <source>
        <dbReference type="ARBA" id="ARBA00023274"/>
    </source>
</evidence>
<dbReference type="AlphaFoldDB" id="A0A4D6C4G4"/>
<accession>A0A4D6C4G4</accession>
<gene>
    <name evidence="6" type="primary">rps13</name>
</gene>
<keyword evidence="3 4" id="KW-0687">Ribonucleoprotein</keyword>
<dbReference type="HAMAP" id="MF_01315">
    <property type="entry name" value="Ribosomal_uS13"/>
    <property type="match status" value="1"/>
</dbReference>
<dbReference type="GO" id="GO:0003735">
    <property type="term" value="F:structural constituent of ribosome"/>
    <property type="evidence" value="ECO:0007669"/>
    <property type="project" value="InterPro"/>
</dbReference>